<feature type="domain" description="E3 UFM1-protein ligase 1-like" evidence="6">
    <location>
        <begin position="543"/>
        <end position="663"/>
    </location>
</feature>
<feature type="domain" description="E3 UFM1-protein ligase 1-like N-terminal" evidence="5">
    <location>
        <begin position="6"/>
        <end position="282"/>
    </location>
</feature>
<dbReference type="Pfam" id="PF09743">
    <property type="entry name" value="E3_UFM1_ligase"/>
    <property type="match status" value="1"/>
</dbReference>
<feature type="compositionally biased region" description="Gly residues" evidence="4">
    <location>
        <begin position="459"/>
        <end position="473"/>
    </location>
</feature>
<evidence type="ECO:0008006" key="10">
    <source>
        <dbReference type="Google" id="ProtNLM"/>
    </source>
</evidence>
<evidence type="ECO:0000256" key="3">
    <source>
        <dbReference type="ARBA" id="ARBA00022786"/>
    </source>
</evidence>
<feature type="domain" description="E3 UFM1-protein ligase-like C-terminal" evidence="7">
    <location>
        <begin position="668"/>
        <end position="774"/>
    </location>
</feature>
<keyword evidence="3" id="KW-0833">Ubl conjugation pathway</keyword>
<accession>A0AAN9BLI3</accession>
<keyword evidence="9" id="KW-1185">Reference proteome</keyword>
<dbReference type="InterPro" id="IPR056761">
    <property type="entry name" value="Ufl1-like_C"/>
</dbReference>
<evidence type="ECO:0000259" key="7">
    <source>
        <dbReference type="Pfam" id="PF25041"/>
    </source>
</evidence>
<organism evidence="8 9">
    <name type="scientific">Littorina saxatilis</name>
    <dbReference type="NCBI Taxonomy" id="31220"/>
    <lineage>
        <taxon>Eukaryota</taxon>
        <taxon>Metazoa</taxon>
        <taxon>Spiralia</taxon>
        <taxon>Lophotrochozoa</taxon>
        <taxon>Mollusca</taxon>
        <taxon>Gastropoda</taxon>
        <taxon>Caenogastropoda</taxon>
        <taxon>Littorinimorpha</taxon>
        <taxon>Littorinoidea</taxon>
        <taxon>Littorinidae</taxon>
        <taxon>Littorina</taxon>
    </lineage>
</organism>
<dbReference type="GO" id="GO:0061666">
    <property type="term" value="F:UFM1 ligase activity"/>
    <property type="evidence" value="ECO:0007669"/>
    <property type="project" value="InterPro"/>
</dbReference>
<comment type="similarity">
    <text evidence="1">Belongs to the UFL1 family.</text>
</comment>
<dbReference type="InterPro" id="IPR018611">
    <property type="entry name" value="Ufl1"/>
</dbReference>
<evidence type="ECO:0000313" key="8">
    <source>
        <dbReference type="EMBL" id="KAK7107301.1"/>
    </source>
</evidence>
<protein>
    <recommendedName>
        <fullName evidence="10">E3 UFM1-protein ligase 1 homolog</fullName>
    </recommendedName>
</protein>
<evidence type="ECO:0000256" key="2">
    <source>
        <dbReference type="ARBA" id="ARBA00022679"/>
    </source>
</evidence>
<dbReference type="GO" id="GO:1990592">
    <property type="term" value="P:protein K69-linked ufmylation"/>
    <property type="evidence" value="ECO:0007669"/>
    <property type="project" value="TreeGrafter"/>
</dbReference>
<dbReference type="AlphaFoldDB" id="A0AAN9BLI3"/>
<feature type="region of interest" description="Disordered" evidence="4">
    <location>
        <begin position="387"/>
        <end position="475"/>
    </location>
</feature>
<evidence type="ECO:0000259" key="5">
    <source>
        <dbReference type="Pfam" id="PF09743"/>
    </source>
</evidence>
<name>A0AAN9BLI3_9CAEN</name>
<dbReference type="Pfam" id="PF25870">
    <property type="entry name" value="WHD_UFL1_5th"/>
    <property type="match status" value="1"/>
</dbReference>
<evidence type="ECO:0000259" key="6">
    <source>
        <dbReference type="Pfam" id="PF23659"/>
    </source>
</evidence>
<evidence type="ECO:0000313" key="9">
    <source>
        <dbReference type="Proteomes" id="UP001374579"/>
    </source>
</evidence>
<gene>
    <name evidence="8" type="ORF">V1264_015248</name>
</gene>
<dbReference type="GO" id="GO:0005789">
    <property type="term" value="C:endoplasmic reticulum membrane"/>
    <property type="evidence" value="ECO:0007669"/>
    <property type="project" value="TreeGrafter"/>
</dbReference>
<proteinExistence type="inferred from homology"/>
<dbReference type="GO" id="GO:0034976">
    <property type="term" value="P:response to endoplasmic reticulum stress"/>
    <property type="evidence" value="ECO:0007669"/>
    <property type="project" value="TreeGrafter"/>
</dbReference>
<reference evidence="8 9" key="1">
    <citation type="submission" date="2024-02" db="EMBL/GenBank/DDBJ databases">
        <title>Chromosome-scale genome assembly of the rough periwinkle Littorina saxatilis.</title>
        <authorList>
            <person name="De Jode A."/>
            <person name="Faria R."/>
            <person name="Formenti G."/>
            <person name="Sims Y."/>
            <person name="Smith T.P."/>
            <person name="Tracey A."/>
            <person name="Wood J.M.D."/>
            <person name="Zagrodzka Z.B."/>
            <person name="Johannesson K."/>
            <person name="Butlin R.K."/>
            <person name="Leder E.H."/>
        </authorList>
    </citation>
    <scope>NUCLEOTIDE SEQUENCE [LARGE SCALE GENOMIC DNA]</scope>
    <source>
        <strain evidence="8">Snail1</strain>
        <tissue evidence="8">Muscle</tissue>
    </source>
</reference>
<evidence type="ECO:0000256" key="1">
    <source>
        <dbReference type="ARBA" id="ARBA00010789"/>
    </source>
</evidence>
<sequence>MADLDEVRRLQAEFQRVQLTAAKQKLSERNIVELVTKLVELKLIEVLYTSDGKEYITPQHLTKEIRDELTVHGGRINLVDLQQVLNVDFSHVEGKVNDMVKHDRNLTLILGQLIDSSYRDKLAEEVNDRLQEQGHVTIAELAKAYDLPPDFVREVVEEKLGAVIRGQVDSQDKDIVFTDSFVSRVRAKIRGALSAVTIPTAVGSIRTRAGCQERLFHSLLDELLKQGRLVGSVSGGRQDKSIYYPEIYTRAQNQWLDSFYAQNGYLEYDSLTRLGVSDVKNTIKKRLKGENLVMLGACCVGPAIQDQLSASVEDALANDTWVDVKTFLPSSLSRDDINELLSQVLRDHQGALVCADTIVASQKLVNDSAKLFNDLIKQKAEKDIQENPAILKGDGDKSSASKMSALEDVGKEEKKEQRRKKATAGSRKEGTGGREIKTKSTKKKGRGRDADDDSDDDGGAAGGGGGGGGGGGRLQESSFMNVKEIQRELQSQDMFADCPEELLRDIAKQLHRPLSRQYQEVAKSIFLQASGTGTSADRKKTFAELQDKVSGLWTNARLFEKGVKLFQDANQANLCRHVLKTICTDITNLLVSAMARDNMVAVPDDGQLTTESRWKLISNLPKEVQTPMSKMHQALSGQILDDFFTPVEHFCSSSNIGIVLKKPDKKKERQLVFAHRQALAEQLRGESEAAMALHLAVVILFQTLTQAMVHAPGRMVPAVLAHLKDMMEEEAYTTLAHFQDLVVQRLQAEGSGDQTAVDTLTKEMDTLLPKVKDIALTAKRKTQAQEEQ</sequence>
<dbReference type="PANTHER" id="PTHR31057:SF0">
    <property type="entry name" value="E3 UFM1-PROTEIN LIGASE 1"/>
    <property type="match status" value="1"/>
</dbReference>
<dbReference type="EMBL" id="JBAMIC010000004">
    <property type="protein sequence ID" value="KAK7107301.1"/>
    <property type="molecule type" value="Genomic_DNA"/>
</dbReference>
<dbReference type="InterPro" id="IPR056579">
    <property type="entry name" value="Ufl1_N"/>
</dbReference>
<dbReference type="PANTHER" id="PTHR31057">
    <property type="entry name" value="E3 UFM1-PROTEIN LIGASE 1"/>
    <property type="match status" value="1"/>
</dbReference>
<evidence type="ECO:0000256" key="4">
    <source>
        <dbReference type="SAM" id="MobiDB-lite"/>
    </source>
</evidence>
<dbReference type="GO" id="GO:0032434">
    <property type="term" value="P:regulation of proteasomal ubiquitin-dependent protein catabolic process"/>
    <property type="evidence" value="ECO:0007669"/>
    <property type="project" value="TreeGrafter"/>
</dbReference>
<comment type="caution">
    <text evidence="8">The sequence shown here is derived from an EMBL/GenBank/DDBJ whole genome shotgun (WGS) entry which is preliminary data.</text>
</comment>
<feature type="compositionally biased region" description="Basic and acidic residues" evidence="4">
    <location>
        <begin position="426"/>
        <end position="438"/>
    </location>
</feature>
<dbReference type="Pfam" id="PF23659">
    <property type="entry name" value="UFL1"/>
    <property type="match status" value="1"/>
</dbReference>
<dbReference type="InterPro" id="IPR056580">
    <property type="entry name" value="Ufl1_dom"/>
</dbReference>
<dbReference type="Pfam" id="PF25041">
    <property type="entry name" value="UFL1_C"/>
    <property type="match status" value="1"/>
</dbReference>
<keyword evidence="2" id="KW-0808">Transferase</keyword>
<dbReference type="Proteomes" id="UP001374579">
    <property type="component" value="Unassembled WGS sequence"/>
</dbReference>